<evidence type="ECO:0000313" key="4">
    <source>
        <dbReference type="Proteomes" id="UP000078560"/>
    </source>
</evidence>
<proteinExistence type="predicted"/>
<evidence type="ECO:0000313" key="3">
    <source>
        <dbReference type="EMBL" id="SBS86750.1"/>
    </source>
</evidence>
<feature type="transmembrane region" description="Helical" evidence="2">
    <location>
        <begin position="748"/>
        <end position="768"/>
    </location>
</feature>
<sequence>MNFLAEEEPNEEKEKKKKKIKEVSSSRTIIYPNGEMYKEDNYVNGKYLAHTDKEILWDNSKKRRTAQGAYNSIISKSIKHVNNMYNFNYNTIPHYTTYDSTTFYRSASCRDVSNYEKLKSVNNFYPFNEQRSRILVTDSSDFDMEKKTLSSGNDQLDMHGESEYFSTLQSRKNEKNILTESANTSSETDAIDGARVMEQIEEVNSVCGGNNLILISEIYEYEVRQYLKNIRMKSLSQRKHKNVVNKCEMYFSGCREKMVQTENDPIQHQELGIKLHYTEGENKNSLYQSKSVKRKKKKKEDGIIIDNYEYEVKEEDFEQCYNTTMKFIPRKENCIYCIKKKVENNVNYVSIIEKYVKYKVHYNSVKKRRKRNVSYYHSQKKNTESPNFLKNYIDKLIFKKKRTDEKKNSKNTTVVLKKKVLLIFDHIKKEMTYLTISYIAKDQMMMIYPVKTVEYEILLKGPYTPNFMQHRDTNQTYEFNDEKEYGKVLTESSKNYNIERKNVIISEKKKINQKKNSQVDNYSGKFAQNREVKTMWRSNIAKKYLFLTRIKGFKTFHSHMLRIFSVYKDMFLRKSLTFEDNDSGIVFIYERGNSEYGSSLEGDRNGQEVVISQVYSSDTQEQQCRKKNPNDIVKADDDGSNISDEKPHSKSIQMRNNGGGANNQSFHYYFIHYSDKNYIFELSTNTEINDDLLVNGEILYPIITESEKKLINNMKQYIKDGGNYSIYIDKITPDIYSINCKKFNTIKWVLILFLIPSWLIIILVYFMFVKNVWRQMLNPLISITLNIIPLYIVNSGEVVSTGEVVSNNDFMENDKEYAKYHVPIFILNPLEYREQNFLSRMSIGWPINKISFVFKPIGSVDGERGGDITVFPERTSPFVMPKKIERSKEIEIQMGERRGLFLFSSK</sequence>
<dbReference type="Proteomes" id="UP000078560">
    <property type="component" value="Unassembled WGS sequence"/>
</dbReference>
<accession>A0A1A8W1I1</accession>
<reference evidence="4" key="1">
    <citation type="submission" date="2016-05" db="EMBL/GenBank/DDBJ databases">
        <authorList>
            <person name="Naeem Raeece"/>
        </authorList>
    </citation>
    <scope>NUCLEOTIDE SEQUENCE [LARGE SCALE GENOMIC DNA]</scope>
</reference>
<gene>
    <name evidence="3" type="ORF">POVCU2_0038930</name>
</gene>
<dbReference type="EMBL" id="FLQU01000521">
    <property type="protein sequence ID" value="SBS86750.1"/>
    <property type="molecule type" value="Genomic_DNA"/>
</dbReference>
<feature type="compositionally biased region" description="Basic and acidic residues" evidence="1">
    <location>
        <begin position="633"/>
        <end position="648"/>
    </location>
</feature>
<keyword evidence="2" id="KW-0812">Transmembrane</keyword>
<organism evidence="3 4">
    <name type="scientific">Plasmodium ovale curtisi</name>
    <dbReference type="NCBI Taxonomy" id="864141"/>
    <lineage>
        <taxon>Eukaryota</taxon>
        <taxon>Sar</taxon>
        <taxon>Alveolata</taxon>
        <taxon>Apicomplexa</taxon>
        <taxon>Aconoidasida</taxon>
        <taxon>Haemosporida</taxon>
        <taxon>Plasmodiidae</taxon>
        <taxon>Plasmodium</taxon>
        <taxon>Plasmodium (Plasmodium)</taxon>
    </lineage>
</organism>
<keyword evidence="2" id="KW-0472">Membrane</keyword>
<evidence type="ECO:0000256" key="2">
    <source>
        <dbReference type="SAM" id="Phobius"/>
    </source>
</evidence>
<protein>
    <submittedName>
        <fullName evidence="3">Uncharacterized protein</fullName>
    </submittedName>
</protein>
<keyword evidence="2" id="KW-1133">Transmembrane helix</keyword>
<name>A0A1A8W1I1_PLAOA</name>
<evidence type="ECO:0000256" key="1">
    <source>
        <dbReference type="SAM" id="MobiDB-lite"/>
    </source>
</evidence>
<dbReference type="AlphaFoldDB" id="A0A1A8W1I1"/>
<feature type="region of interest" description="Disordered" evidence="1">
    <location>
        <begin position="620"/>
        <end position="657"/>
    </location>
</feature>